<comment type="caution">
    <text evidence="1">The sequence shown here is derived from an EMBL/GenBank/DDBJ whole genome shotgun (WGS) entry which is preliminary data.</text>
</comment>
<dbReference type="RefSeq" id="WP_286492396.1">
    <property type="nucleotide sequence ID" value="NZ_JACAGJ010000003.1"/>
</dbReference>
<accession>A0AAJ1QDT9</accession>
<dbReference type="EMBL" id="JACAGJ010000003">
    <property type="protein sequence ID" value="MDM1072159.1"/>
    <property type="molecule type" value="Genomic_DNA"/>
</dbReference>
<name>A0AAJ1QDT9_9FLAO</name>
<evidence type="ECO:0000313" key="2">
    <source>
        <dbReference type="Proteomes" id="UP001170959"/>
    </source>
</evidence>
<reference evidence="1" key="1">
    <citation type="submission" date="2020-06" db="EMBL/GenBank/DDBJ databases">
        <authorList>
            <person name="Dong N."/>
        </authorList>
    </citation>
    <scope>NUCLEOTIDE SEQUENCE</scope>
    <source>
        <strain evidence="1">R655-4</strain>
    </source>
</reference>
<evidence type="ECO:0000313" key="1">
    <source>
        <dbReference type="EMBL" id="MDM1072159.1"/>
    </source>
</evidence>
<dbReference type="Pfam" id="PF12964">
    <property type="entry name" value="DUF3853"/>
    <property type="match status" value="1"/>
</dbReference>
<dbReference type="Proteomes" id="UP001170959">
    <property type="component" value="Unassembled WGS sequence"/>
</dbReference>
<dbReference type="AlphaFoldDB" id="A0AAJ1QDT9"/>
<proteinExistence type="predicted"/>
<gene>
    <name evidence="1" type="ORF">HX001_06575</name>
</gene>
<organism evidence="1 2">
    <name type="scientific">Empedobacter brevis</name>
    <dbReference type="NCBI Taxonomy" id="247"/>
    <lineage>
        <taxon>Bacteria</taxon>
        <taxon>Pseudomonadati</taxon>
        <taxon>Bacteroidota</taxon>
        <taxon>Flavobacteriia</taxon>
        <taxon>Flavobacteriales</taxon>
        <taxon>Weeksellaceae</taxon>
        <taxon>Empedobacter</taxon>
    </lineage>
</organism>
<sequence>MDWMNPNTPIWQLTVGELKELLSSISKPIITEENISDETIEYVYGLNGLAKILGCSKTHASRLKSTGLFDSAIIQNGRKIIIDKKKALELFNNNTK</sequence>
<protein>
    <submittedName>
        <fullName evidence="1">DUF3853 family protein</fullName>
    </submittedName>
</protein>
<dbReference type="InterPro" id="IPR024363">
    <property type="entry name" value="DUF3853"/>
</dbReference>
<reference evidence="1" key="2">
    <citation type="journal article" date="2022" name="Sci. Total Environ.">
        <title>Prevalence, transmission, and molecular epidemiology of tet(X)-positive bacteria among humans, animals, and environmental niches in China: An epidemiological, and genomic-based study.</title>
        <authorList>
            <person name="Dong N."/>
            <person name="Zeng Y."/>
            <person name="Cai C."/>
            <person name="Sun C."/>
            <person name="Lu J."/>
            <person name="Liu C."/>
            <person name="Zhou H."/>
            <person name="Sun Q."/>
            <person name="Shu L."/>
            <person name="Wang H."/>
            <person name="Wang Y."/>
            <person name="Wang S."/>
            <person name="Wu C."/>
            <person name="Chan E.W."/>
            <person name="Chen G."/>
            <person name="Shen Z."/>
            <person name="Chen S."/>
            <person name="Zhang R."/>
        </authorList>
    </citation>
    <scope>NUCLEOTIDE SEQUENCE</scope>
    <source>
        <strain evidence="1">R655-4</strain>
    </source>
</reference>